<evidence type="ECO:0000256" key="3">
    <source>
        <dbReference type="ARBA" id="ARBA00022741"/>
    </source>
</evidence>
<evidence type="ECO:0000256" key="2">
    <source>
        <dbReference type="ARBA" id="ARBA00022448"/>
    </source>
</evidence>
<dbReference type="Gene3D" id="3.40.50.300">
    <property type="entry name" value="P-loop containing nucleotide triphosphate hydrolases"/>
    <property type="match status" value="1"/>
</dbReference>
<evidence type="ECO:0000259" key="5">
    <source>
        <dbReference type="PROSITE" id="PS50893"/>
    </source>
</evidence>
<keyword evidence="3" id="KW-0547">Nucleotide-binding</keyword>
<dbReference type="Proteomes" id="UP000240322">
    <property type="component" value="Unassembled WGS sequence"/>
</dbReference>
<reference evidence="6 7" key="1">
    <citation type="submission" date="2017-04" db="EMBL/GenBank/DDBJ databases">
        <title>Novel microbial lineages endemic to geothermal iron-oxide mats fill important gaps in the evolutionary history of Archaea.</title>
        <authorList>
            <person name="Jay Z.J."/>
            <person name="Beam J.P."/>
            <person name="Dlakic M."/>
            <person name="Rusch D.B."/>
            <person name="Kozubal M.A."/>
            <person name="Inskeep W.P."/>
        </authorList>
    </citation>
    <scope>NUCLEOTIDE SEQUENCE [LARGE SCALE GENOMIC DNA]</scope>
    <source>
        <strain evidence="6">OSP_D</strain>
    </source>
</reference>
<evidence type="ECO:0000256" key="1">
    <source>
        <dbReference type="ARBA" id="ARBA00005417"/>
    </source>
</evidence>
<dbReference type="InterPro" id="IPR027417">
    <property type="entry name" value="P-loop_NTPase"/>
</dbReference>
<protein>
    <recommendedName>
        <fullName evidence="5">ABC transporter domain-containing protein</fullName>
    </recommendedName>
</protein>
<dbReference type="InterPro" id="IPR003593">
    <property type="entry name" value="AAA+_ATPase"/>
</dbReference>
<evidence type="ECO:0000313" key="7">
    <source>
        <dbReference type="Proteomes" id="UP000240322"/>
    </source>
</evidence>
<dbReference type="GO" id="GO:0015833">
    <property type="term" value="P:peptide transport"/>
    <property type="evidence" value="ECO:0007669"/>
    <property type="project" value="InterPro"/>
</dbReference>
<dbReference type="EMBL" id="NEXE01000067">
    <property type="protein sequence ID" value="PSN90263.1"/>
    <property type="molecule type" value="Genomic_DNA"/>
</dbReference>
<dbReference type="SMART" id="SM00382">
    <property type="entry name" value="AAA"/>
    <property type="match status" value="1"/>
</dbReference>
<dbReference type="PANTHER" id="PTHR43776">
    <property type="entry name" value="TRANSPORT ATP-BINDING PROTEIN"/>
    <property type="match status" value="1"/>
</dbReference>
<dbReference type="InterPro" id="IPR017871">
    <property type="entry name" value="ABC_transporter-like_CS"/>
</dbReference>
<dbReference type="PROSITE" id="PS50893">
    <property type="entry name" value="ABC_TRANSPORTER_2"/>
    <property type="match status" value="1"/>
</dbReference>
<comment type="caution">
    <text evidence="6">The sequence shown here is derived from an EMBL/GenBank/DDBJ whole genome shotgun (WGS) entry which is preliminary data.</text>
</comment>
<dbReference type="GO" id="GO:0016887">
    <property type="term" value="F:ATP hydrolysis activity"/>
    <property type="evidence" value="ECO:0007669"/>
    <property type="project" value="InterPro"/>
</dbReference>
<dbReference type="InterPro" id="IPR003439">
    <property type="entry name" value="ABC_transporter-like_ATP-bd"/>
</dbReference>
<dbReference type="Pfam" id="PF08352">
    <property type="entry name" value="oligo_HPY"/>
    <property type="match status" value="1"/>
</dbReference>
<proteinExistence type="inferred from homology"/>
<dbReference type="GO" id="GO:0055085">
    <property type="term" value="P:transmembrane transport"/>
    <property type="evidence" value="ECO:0007669"/>
    <property type="project" value="UniProtKB-ARBA"/>
</dbReference>
<dbReference type="NCBIfam" id="TIGR01727">
    <property type="entry name" value="oligo_HPY"/>
    <property type="match status" value="1"/>
</dbReference>
<dbReference type="PANTHER" id="PTHR43776:SF7">
    <property type="entry name" value="D,D-DIPEPTIDE TRANSPORT ATP-BINDING PROTEIN DDPF-RELATED"/>
    <property type="match status" value="1"/>
</dbReference>
<accession>A0A2R6AVB6</accession>
<name>A0A2R6AVB6_9ARCH</name>
<dbReference type="AlphaFoldDB" id="A0A2R6AVB6"/>
<keyword evidence="4" id="KW-0067">ATP-binding</keyword>
<evidence type="ECO:0000256" key="4">
    <source>
        <dbReference type="ARBA" id="ARBA00022840"/>
    </source>
</evidence>
<dbReference type="GO" id="GO:0005524">
    <property type="term" value="F:ATP binding"/>
    <property type="evidence" value="ECO:0007669"/>
    <property type="project" value="UniProtKB-KW"/>
</dbReference>
<organism evidence="6 7">
    <name type="scientific">Candidatus Marsarchaeota G2 archaeon OSP_D</name>
    <dbReference type="NCBI Taxonomy" id="1978157"/>
    <lineage>
        <taxon>Archaea</taxon>
        <taxon>Candidatus Marsarchaeota</taxon>
        <taxon>Candidatus Marsarchaeota group 2</taxon>
    </lineage>
</organism>
<dbReference type="Pfam" id="PF00005">
    <property type="entry name" value="ABC_tran"/>
    <property type="match status" value="1"/>
</dbReference>
<comment type="similarity">
    <text evidence="1">Belongs to the ABC transporter superfamily.</text>
</comment>
<dbReference type="InterPro" id="IPR050319">
    <property type="entry name" value="ABC_transp_ATP-bind"/>
</dbReference>
<evidence type="ECO:0000313" key="6">
    <source>
        <dbReference type="EMBL" id="PSN90263.1"/>
    </source>
</evidence>
<gene>
    <name evidence="6" type="ORF">B9Q03_07250</name>
</gene>
<dbReference type="SUPFAM" id="SSF52540">
    <property type="entry name" value="P-loop containing nucleoside triphosphate hydrolases"/>
    <property type="match status" value="1"/>
</dbReference>
<feature type="domain" description="ABC transporter" evidence="5">
    <location>
        <begin position="5"/>
        <end position="257"/>
    </location>
</feature>
<dbReference type="CDD" id="cd03257">
    <property type="entry name" value="ABC_NikE_OppD_transporters"/>
    <property type="match status" value="1"/>
</dbReference>
<dbReference type="PROSITE" id="PS00211">
    <property type="entry name" value="ABC_TRANSPORTER_1"/>
    <property type="match status" value="1"/>
</dbReference>
<keyword evidence="2" id="KW-0813">Transport</keyword>
<sequence>MNECLRVEGVVKRFPVGSRGLFDRIMRRKRKWLTAVDDVSFSVGRGETLALLGESGSGKTTLGRLIVGLDKPDAGRILLEGSEVKSVRESREQRGKLQMVFQDPSSSLDPYLSVEDCVAEPLSVEDLSRDEIHVRVEESLRLVGLDPSLSRRRSGELSGGQKQRVAIARAIISEPKVIVLDEPTTSIDVTLQAQILNLLVDLQRLKGYTYVLITHDPSVARFLSDRVAVMYLGKILEIGPTRQVLNSPRHPYTQALLASTPTIGGGPPKPVAGEPPSLINPPQGCRYEPRCPYAFDVCREKHPPLVHLQGGDVACYLFAEKAETLRGGGH</sequence>
<dbReference type="InterPro" id="IPR013563">
    <property type="entry name" value="Oligopep_ABC_C"/>
</dbReference>